<proteinExistence type="inferred from homology"/>
<dbReference type="SMART" id="SM00475">
    <property type="entry name" value="53EXOc"/>
    <property type="match status" value="1"/>
</dbReference>
<dbReference type="NCBIfam" id="NF004397">
    <property type="entry name" value="PRK05755.1"/>
    <property type="match status" value="1"/>
</dbReference>
<dbReference type="GO" id="GO:0003887">
    <property type="term" value="F:DNA-directed DNA polymerase activity"/>
    <property type="evidence" value="ECO:0007669"/>
    <property type="project" value="UniProtKB-UniRule"/>
</dbReference>
<evidence type="ECO:0000259" key="19">
    <source>
        <dbReference type="SMART" id="SM00482"/>
    </source>
</evidence>
<dbReference type="InterPro" id="IPR001098">
    <property type="entry name" value="DNA-dir_DNA_pol_A_palm_dom"/>
</dbReference>
<evidence type="ECO:0000256" key="3">
    <source>
        <dbReference type="ARBA" id="ARBA00020311"/>
    </source>
</evidence>
<keyword evidence="5 16" id="KW-0548">Nucleotidyltransferase</keyword>
<gene>
    <name evidence="16 20" type="primary">polA</name>
    <name evidence="20" type="ORF">HP555_06940</name>
</gene>
<evidence type="ECO:0000256" key="8">
    <source>
        <dbReference type="ARBA" id="ARBA00022763"/>
    </source>
</evidence>
<dbReference type="Gene3D" id="3.30.70.370">
    <property type="match status" value="1"/>
</dbReference>
<dbReference type="GO" id="GO:0008408">
    <property type="term" value="F:3'-5' exonuclease activity"/>
    <property type="evidence" value="ECO:0007669"/>
    <property type="project" value="UniProtKB-UniRule"/>
</dbReference>
<dbReference type="GO" id="GO:0008409">
    <property type="term" value="F:5'-3' exonuclease activity"/>
    <property type="evidence" value="ECO:0007669"/>
    <property type="project" value="UniProtKB-UniRule"/>
</dbReference>
<dbReference type="InterPro" id="IPR018320">
    <property type="entry name" value="DNA_polymerase_1"/>
</dbReference>
<keyword evidence="13 16" id="KW-0234">DNA repair</keyword>
<dbReference type="InterPro" id="IPR020045">
    <property type="entry name" value="DNA_polI_H3TH"/>
</dbReference>
<keyword evidence="6 16" id="KW-0235">DNA replication</keyword>
<keyword evidence="11 16" id="KW-0239">DNA-directed DNA polymerase</keyword>
<dbReference type="KEGG" id="dog:HP555_06940"/>
<dbReference type="SMART" id="SM00279">
    <property type="entry name" value="HhH2"/>
    <property type="match status" value="1"/>
</dbReference>
<dbReference type="InterPro" id="IPR008918">
    <property type="entry name" value="HhH2"/>
</dbReference>
<evidence type="ECO:0000256" key="13">
    <source>
        <dbReference type="ARBA" id="ARBA00023204"/>
    </source>
</evidence>
<dbReference type="Pfam" id="PF01367">
    <property type="entry name" value="5_3_exonuc"/>
    <property type="match status" value="1"/>
</dbReference>
<dbReference type="Gene3D" id="1.10.150.20">
    <property type="entry name" value="5' to 3' exonuclease, C-terminal subdomain"/>
    <property type="match status" value="2"/>
</dbReference>
<dbReference type="SMART" id="SM00482">
    <property type="entry name" value="POLAc"/>
    <property type="match status" value="1"/>
</dbReference>
<feature type="domain" description="DNA-directed DNA polymerase family A palm" evidence="19">
    <location>
        <begin position="652"/>
        <end position="858"/>
    </location>
</feature>
<evidence type="ECO:0000256" key="14">
    <source>
        <dbReference type="ARBA" id="ARBA00049244"/>
    </source>
</evidence>
<dbReference type="SUPFAM" id="SSF53098">
    <property type="entry name" value="Ribonuclease H-like"/>
    <property type="match status" value="1"/>
</dbReference>
<feature type="domain" description="3'-5' exonuclease" evidence="17">
    <location>
        <begin position="293"/>
        <end position="485"/>
    </location>
</feature>
<dbReference type="InterPro" id="IPR002562">
    <property type="entry name" value="3'-5'_exonuclease_dom"/>
</dbReference>
<dbReference type="Gene3D" id="3.30.420.10">
    <property type="entry name" value="Ribonuclease H-like superfamily/Ribonuclease H"/>
    <property type="match status" value="1"/>
</dbReference>
<dbReference type="GO" id="GO:0006302">
    <property type="term" value="P:double-strand break repair"/>
    <property type="evidence" value="ECO:0007669"/>
    <property type="project" value="TreeGrafter"/>
</dbReference>
<dbReference type="InterPro" id="IPR002421">
    <property type="entry name" value="5-3_exonuclease"/>
</dbReference>
<sequence>MSAPAIYLIDGSAYIYRAYHAIKPLSNSRGLPTHAVYGFAAILRRLIRERAPEYLAVAFDTRGPVFRHQLYADYKANRPPMPDDLAQQIPYIRQLVQAYRFCLLEQEGQEADDLIASVVTRMVQQGHRVVIVSGDKDLLQLVSPHVSLWDPMNDRVMDETAVQSKYGLPPSRLLDYFALTGDSSDNIPGVPGIGPKSALKLLNEYGSLDNLYEQIKDMKLSKTMEKVRDHQDAAFLSRDLVRLNTAVGIPTDIASYHILPPDSEELRRLLTELEFYSLLKNQAPAKKITTANFHLVQTTAELEAVARRLSGVQHLVLDTETNSLNTLHAQLVGLSLADHEGNAWYFPCGHRDNAGQLQPGQLQLSQLIRTIQPLLEDQHITKIGHNLKFDLAVLALPGNGGIQLRGPLYDTMVGAWLLDPDRHSYRLDDLCQEIELQMTSYPEVTAGDKKEDAFSRVELEAAKNYSCEDVYGALQLYREQQPKLDEAQLLSLMEDMEGPLIPVLAAMEQAGILIDTALLTQLSQEFEQRLAVEEQAIYASAGMAFNINSPKQLGEVLFEKLQLPKGRKTKTGWSTDVKVLENLSMTHELPAKILQYRNLAKLKSTYVDRLASLSDPVTGRVHTSFNQCGTATGRLSSSNPNVQNIPIRTEEGRRIRSAFVAAQGSCLLSADYSQIDLRVLAHYSEDAALLTAFHSGQDIHRQTAAEIFFVNPELVTSEMRRVAKTINFGIIYGMSSFGLASQLHLSRKEAQTFIDRYLAHFSGIKEFMASVLTQAKTDGYVTTLLGRRRLLPNISSNNRVQREFAERTAINMPIQGTAADIIKVAMLRVHHELEHRQLQARLLLQIHDELVLEVPDNELDEVTALVQQQMEEAMPLRVPLVVHVSHGQNLDENA</sequence>
<evidence type="ECO:0000313" key="20">
    <source>
        <dbReference type="EMBL" id="QQG65622.1"/>
    </source>
</evidence>
<dbReference type="AlphaFoldDB" id="A0A7T5VCZ6"/>
<dbReference type="PANTHER" id="PTHR10133">
    <property type="entry name" value="DNA POLYMERASE I"/>
    <property type="match status" value="1"/>
</dbReference>
<name>A0A7T5VCZ6_9BACT</name>
<feature type="domain" description="5'-3' exonuclease" evidence="18">
    <location>
        <begin position="3"/>
        <end position="259"/>
    </location>
</feature>
<evidence type="ECO:0000256" key="5">
    <source>
        <dbReference type="ARBA" id="ARBA00022695"/>
    </source>
</evidence>
<protein>
    <recommendedName>
        <fullName evidence="3 15">DNA polymerase I</fullName>
        <ecNumber evidence="2 15">2.7.7.7</ecNumber>
    </recommendedName>
</protein>
<evidence type="ECO:0000256" key="4">
    <source>
        <dbReference type="ARBA" id="ARBA00022679"/>
    </source>
</evidence>
<dbReference type="InterPro" id="IPR036279">
    <property type="entry name" value="5-3_exonuclease_C_sf"/>
</dbReference>
<dbReference type="EMBL" id="CP054140">
    <property type="protein sequence ID" value="QQG65622.1"/>
    <property type="molecule type" value="Genomic_DNA"/>
</dbReference>
<dbReference type="FunFam" id="1.10.150.20:FF:000003">
    <property type="entry name" value="DNA polymerase I"/>
    <property type="match status" value="1"/>
</dbReference>
<keyword evidence="10 16" id="KW-0269">Exonuclease</keyword>
<evidence type="ECO:0000256" key="9">
    <source>
        <dbReference type="ARBA" id="ARBA00022801"/>
    </source>
</evidence>
<evidence type="ECO:0000256" key="16">
    <source>
        <dbReference type="RuleBase" id="RU004460"/>
    </source>
</evidence>
<evidence type="ECO:0000256" key="2">
    <source>
        <dbReference type="ARBA" id="ARBA00012417"/>
    </source>
</evidence>
<dbReference type="Gene3D" id="3.40.50.1010">
    <property type="entry name" value="5'-nuclease"/>
    <property type="match status" value="1"/>
</dbReference>
<evidence type="ECO:0000256" key="1">
    <source>
        <dbReference type="ARBA" id="ARBA00007705"/>
    </source>
</evidence>
<dbReference type="InterPro" id="IPR036397">
    <property type="entry name" value="RNaseH_sf"/>
</dbReference>
<dbReference type="FunFam" id="1.20.1060.10:FF:000001">
    <property type="entry name" value="DNA polymerase I"/>
    <property type="match status" value="1"/>
</dbReference>
<evidence type="ECO:0000256" key="12">
    <source>
        <dbReference type="ARBA" id="ARBA00023125"/>
    </source>
</evidence>
<dbReference type="CDD" id="cd09859">
    <property type="entry name" value="PIN_53EXO"/>
    <property type="match status" value="1"/>
</dbReference>
<organism evidence="20 21">
    <name type="scientific">Desulfobulbus oligotrophicus</name>
    <dbReference type="NCBI Taxonomy" id="1909699"/>
    <lineage>
        <taxon>Bacteria</taxon>
        <taxon>Pseudomonadati</taxon>
        <taxon>Thermodesulfobacteriota</taxon>
        <taxon>Desulfobulbia</taxon>
        <taxon>Desulfobulbales</taxon>
        <taxon>Desulfobulbaceae</taxon>
        <taxon>Desulfobulbus</taxon>
    </lineage>
</organism>
<reference evidence="20 21" key="1">
    <citation type="submission" date="2020-05" db="EMBL/GenBank/DDBJ databases">
        <title>Complete genome of Desulfobulbus oligotrophicus.</title>
        <authorList>
            <person name="Podar M."/>
        </authorList>
    </citation>
    <scope>NUCLEOTIDE SEQUENCE [LARGE SCALE GENOMIC DNA]</scope>
    <source>
        <strain evidence="20 21">Prop6</strain>
    </source>
</reference>
<keyword evidence="12 16" id="KW-0238">DNA-binding</keyword>
<dbReference type="InterPro" id="IPR002298">
    <property type="entry name" value="DNA_polymerase_A"/>
</dbReference>
<dbReference type="EC" id="2.7.7.7" evidence="2 15"/>
<dbReference type="Pfam" id="PF01612">
    <property type="entry name" value="DNA_pol_A_exo1"/>
    <property type="match status" value="1"/>
</dbReference>
<comment type="catalytic activity">
    <reaction evidence="14 16">
        <text>DNA(n) + a 2'-deoxyribonucleoside 5'-triphosphate = DNA(n+1) + diphosphate</text>
        <dbReference type="Rhea" id="RHEA:22508"/>
        <dbReference type="Rhea" id="RHEA-COMP:17339"/>
        <dbReference type="Rhea" id="RHEA-COMP:17340"/>
        <dbReference type="ChEBI" id="CHEBI:33019"/>
        <dbReference type="ChEBI" id="CHEBI:61560"/>
        <dbReference type="ChEBI" id="CHEBI:173112"/>
        <dbReference type="EC" id="2.7.7.7"/>
    </reaction>
</comment>
<comment type="similarity">
    <text evidence="1 16">Belongs to the DNA polymerase type-A family.</text>
</comment>
<dbReference type="GO" id="GO:0006261">
    <property type="term" value="P:DNA-templated DNA replication"/>
    <property type="evidence" value="ECO:0007669"/>
    <property type="project" value="UniProtKB-UniRule"/>
</dbReference>
<dbReference type="FunFam" id="3.40.50.1010:FF:000001">
    <property type="entry name" value="DNA polymerase I"/>
    <property type="match status" value="1"/>
</dbReference>
<dbReference type="InterPro" id="IPR043502">
    <property type="entry name" value="DNA/RNA_pol_sf"/>
</dbReference>
<dbReference type="SUPFAM" id="SSF47807">
    <property type="entry name" value="5' to 3' exonuclease, C-terminal subdomain"/>
    <property type="match status" value="1"/>
</dbReference>
<dbReference type="NCBIfam" id="TIGR00593">
    <property type="entry name" value="pola"/>
    <property type="match status" value="1"/>
</dbReference>
<dbReference type="InterPro" id="IPR029060">
    <property type="entry name" value="PIN-like_dom_sf"/>
</dbReference>
<dbReference type="CDD" id="cd09898">
    <property type="entry name" value="H3TH_53EXO"/>
    <property type="match status" value="1"/>
</dbReference>
<keyword evidence="8 16" id="KW-0227">DNA damage</keyword>
<dbReference type="Pfam" id="PF02739">
    <property type="entry name" value="5_3_exonuc_N"/>
    <property type="match status" value="1"/>
</dbReference>
<dbReference type="PANTHER" id="PTHR10133:SF27">
    <property type="entry name" value="DNA POLYMERASE NU"/>
    <property type="match status" value="1"/>
</dbReference>
<dbReference type="SUPFAM" id="SSF56672">
    <property type="entry name" value="DNA/RNA polymerases"/>
    <property type="match status" value="1"/>
</dbReference>
<dbReference type="FunFam" id="1.10.150.20:FF:000002">
    <property type="entry name" value="DNA polymerase I"/>
    <property type="match status" value="1"/>
</dbReference>
<keyword evidence="7" id="KW-0540">Nuclease</keyword>
<dbReference type="Gene3D" id="1.20.1060.10">
    <property type="entry name" value="Taq DNA Polymerase, Chain T, domain 4"/>
    <property type="match status" value="1"/>
</dbReference>
<dbReference type="SUPFAM" id="SSF88723">
    <property type="entry name" value="PIN domain-like"/>
    <property type="match status" value="1"/>
</dbReference>
<dbReference type="Pfam" id="PF00476">
    <property type="entry name" value="DNA_pol_A"/>
    <property type="match status" value="1"/>
</dbReference>
<evidence type="ECO:0000313" key="21">
    <source>
        <dbReference type="Proteomes" id="UP000596092"/>
    </source>
</evidence>
<accession>A0A7T5VCZ6</accession>
<dbReference type="SMART" id="SM00474">
    <property type="entry name" value="35EXOc"/>
    <property type="match status" value="1"/>
</dbReference>
<keyword evidence="4 16" id="KW-0808">Transferase</keyword>
<dbReference type="RefSeq" id="WP_199264443.1">
    <property type="nucleotide sequence ID" value="NZ_CP054140.1"/>
</dbReference>
<evidence type="ECO:0000256" key="10">
    <source>
        <dbReference type="ARBA" id="ARBA00022839"/>
    </source>
</evidence>
<dbReference type="PROSITE" id="PS00447">
    <property type="entry name" value="DNA_POLYMERASE_A"/>
    <property type="match status" value="1"/>
</dbReference>
<keyword evidence="21" id="KW-1185">Reference proteome</keyword>
<evidence type="ECO:0000256" key="11">
    <source>
        <dbReference type="ARBA" id="ARBA00022932"/>
    </source>
</evidence>
<dbReference type="InterPro" id="IPR012337">
    <property type="entry name" value="RNaseH-like_sf"/>
</dbReference>
<dbReference type="InterPro" id="IPR020046">
    <property type="entry name" value="5-3_exonucl_a-hlix_arch_N"/>
</dbReference>
<evidence type="ECO:0000256" key="15">
    <source>
        <dbReference type="NCBIfam" id="TIGR00593"/>
    </source>
</evidence>
<evidence type="ECO:0000256" key="6">
    <source>
        <dbReference type="ARBA" id="ARBA00022705"/>
    </source>
</evidence>
<dbReference type="CDD" id="cd06139">
    <property type="entry name" value="DNA_polA_I_Ecoli_like_exo"/>
    <property type="match status" value="1"/>
</dbReference>
<evidence type="ECO:0000256" key="7">
    <source>
        <dbReference type="ARBA" id="ARBA00022722"/>
    </source>
</evidence>
<evidence type="ECO:0000259" key="18">
    <source>
        <dbReference type="SMART" id="SM00475"/>
    </source>
</evidence>
<dbReference type="PRINTS" id="PR00868">
    <property type="entry name" value="DNAPOLI"/>
</dbReference>
<comment type="function">
    <text evidence="16">In addition to polymerase activity, this DNA polymerase exhibits 3'-5' and 5'-3' exonuclease activity.</text>
</comment>
<dbReference type="GO" id="GO:0003677">
    <property type="term" value="F:DNA binding"/>
    <property type="evidence" value="ECO:0007669"/>
    <property type="project" value="UniProtKB-UniRule"/>
</dbReference>
<keyword evidence="9 16" id="KW-0378">Hydrolase</keyword>
<dbReference type="InterPro" id="IPR019760">
    <property type="entry name" value="DNA-dir_DNA_pol_A_CS"/>
</dbReference>
<dbReference type="Proteomes" id="UP000596092">
    <property type="component" value="Chromosome"/>
</dbReference>
<dbReference type="CDD" id="cd08637">
    <property type="entry name" value="DNA_pol_A_pol_I_C"/>
    <property type="match status" value="1"/>
</dbReference>
<evidence type="ECO:0000259" key="17">
    <source>
        <dbReference type="SMART" id="SM00474"/>
    </source>
</evidence>